<dbReference type="RefSeq" id="WP_012823947.1">
    <property type="nucleotide sequence ID" value="NC_013422.1"/>
</dbReference>
<protein>
    <recommendedName>
        <fullName evidence="4">Transmembrane protein</fullName>
    </recommendedName>
</protein>
<keyword evidence="1" id="KW-0812">Transmembrane</keyword>
<evidence type="ECO:0008006" key="4">
    <source>
        <dbReference type="Google" id="ProtNLM"/>
    </source>
</evidence>
<dbReference type="HOGENOM" id="CLU_104560_0_0_6"/>
<feature type="transmembrane region" description="Helical" evidence="1">
    <location>
        <begin position="107"/>
        <end position="126"/>
    </location>
</feature>
<reference evidence="2 3" key="1">
    <citation type="submission" date="2009-10" db="EMBL/GenBank/DDBJ databases">
        <title>Complete sequence of Halothiobacillus neapolitanus c2.</title>
        <authorList>
            <consortium name="US DOE Joint Genome Institute"/>
            <person name="Lucas S."/>
            <person name="Copeland A."/>
            <person name="Lapidus A."/>
            <person name="Glavina del Rio T."/>
            <person name="Tice H."/>
            <person name="Bruce D."/>
            <person name="Goodwin L."/>
            <person name="Pitluck S."/>
            <person name="Davenport K."/>
            <person name="Brettin T."/>
            <person name="Detter J.C."/>
            <person name="Han C."/>
            <person name="Tapia R."/>
            <person name="Larimer F."/>
            <person name="Land M."/>
            <person name="Hauser L."/>
            <person name="Kyrpides N."/>
            <person name="Mikhailova N."/>
            <person name="Kerfeld C."/>
            <person name="Cannon G."/>
            <person name="Heinhort S."/>
        </authorList>
    </citation>
    <scope>NUCLEOTIDE SEQUENCE [LARGE SCALE GENOMIC DNA]</scope>
    <source>
        <strain evidence="3">ATCC 23641 / c2</strain>
    </source>
</reference>
<feature type="transmembrane region" description="Helical" evidence="1">
    <location>
        <begin position="40"/>
        <end position="58"/>
    </location>
</feature>
<proteinExistence type="predicted"/>
<dbReference type="AlphaFoldDB" id="D0KZN8"/>
<accession>D0KZN8</accession>
<dbReference type="KEGG" id="hna:Hneap_1075"/>
<feature type="transmembrane region" description="Helical" evidence="1">
    <location>
        <begin position="138"/>
        <end position="158"/>
    </location>
</feature>
<dbReference type="Proteomes" id="UP000009102">
    <property type="component" value="Chromosome"/>
</dbReference>
<evidence type="ECO:0000256" key="1">
    <source>
        <dbReference type="SAM" id="Phobius"/>
    </source>
</evidence>
<evidence type="ECO:0000313" key="3">
    <source>
        <dbReference type="Proteomes" id="UP000009102"/>
    </source>
</evidence>
<keyword evidence="1" id="KW-1133">Transmembrane helix</keyword>
<dbReference type="OrthoDB" id="9790458at2"/>
<keyword evidence="1" id="KW-0472">Membrane</keyword>
<evidence type="ECO:0000313" key="2">
    <source>
        <dbReference type="EMBL" id="ACX95911.1"/>
    </source>
</evidence>
<dbReference type="EMBL" id="CP001801">
    <property type="protein sequence ID" value="ACX95911.1"/>
    <property type="molecule type" value="Genomic_DNA"/>
</dbReference>
<organism evidence="2 3">
    <name type="scientific">Halothiobacillus neapolitanus (strain ATCC 23641 / DSM 15147 / CIP 104769 / NCIMB 8539 / c2)</name>
    <name type="common">Thiobacillus neapolitanus</name>
    <dbReference type="NCBI Taxonomy" id="555778"/>
    <lineage>
        <taxon>Bacteria</taxon>
        <taxon>Pseudomonadati</taxon>
        <taxon>Pseudomonadota</taxon>
        <taxon>Gammaproteobacteria</taxon>
        <taxon>Chromatiales</taxon>
        <taxon>Halothiobacillaceae</taxon>
        <taxon>Halothiobacillus</taxon>
    </lineage>
</organism>
<dbReference type="eggNOG" id="ENOG50302PP">
    <property type="taxonomic scope" value="Bacteria"/>
</dbReference>
<sequence length="181" mass="20423">MNKFWGRVGALWGVLGLTALLGWAVYRVYPFALEATHEPWRWYEMAFFVFWMVFMLYGEGYKGFQKGFSPRVVARAAHLSQNPVWWHILLAPLYCMGYIHATRKRRIVALSVTTGIIVLIVAVHWLPQPWRGIVDMGVVSGLIYGIGAMWVYAIHALIGHEINHPTDVPTGGSMPLSPPSA</sequence>
<gene>
    <name evidence="2" type="ordered locus">Hneap_1075</name>
</gene>
<keyword evidence="3" id="KW-1185">Reference proteome</keyword>
<dbReference type="STRING" id="555778.Hneap_1075"/>
<name>D0KZN8_HALNC</name>
<feature type="transmembrane region" description="Helical" evidence="1">
    <location>
        <begin position="84"/>
        <end position="101"/>
    </location>
</feature>